<reference evidence="4 5" key="1">
    <citation type="submission" date="2016-10" db="EMBL/GenBank/DDBJ databases">
        <title>Genome sequence of Mycobacterium talmonii.</title>
        <authorList>
            <person name="Greninger A.L."/>
            <person name="Elliott B."/>
            <person name="Vasireddy S."/>
            <person name="Vasireddy R."/>
        </authorList>
    </citation>
    <scope>NUCLEOTIDE SEQUENCE [LARGE SCALE GENOMIC DNA]</scope>
    <source>
        <strain evidence="5">NE-TNMC-100812</strain>
    </source>
</reference>
<feature type="compositionally biased region" description="Polar residues" evidence="1">
    <location>
        <begin position="246"/>
        <end position="263"/>
    </location>
</feature>
<proteinExistence type="predicted"/>
<dbReference type="EMBL" id="MLQM01000019">
    <property type="protein sequence ID" value="OHV05332.1"/>
    <property type="molecule type" value="Genomic_DNA"/>
</dbReference>
<dbReference type="RefSeq" id="WP_071023341.1">
    <property type="nucleotide sequence ID" value="NZ_MLQM01000019.1"/>
</dbReference>
<name>A0A1S1NMT4_9MYCO</name>
<dbReference type="AlphaFoldDB" id="A0A1S1NMT4"/>
<comment type="caution">
    <text evidence="4">The sequence shown here is derived from an EMBL/GenBank/DDBJ whole genome shotgun (WGS) entry which is preliminary data.</text>
</comment>
<keyword evidence="2" id="KW-1133">Transmembrane helix</keyword>
<feature type="region of interest" description="Disordered" evidence="1">
    <location>
        <begin position="245"/>
        <end position="320"/>
    </location>
</feature>
<sequence length="320" mass="32730">MDRVLGLSMTSTVVRWVLVDGVTGDGDAVDRGALGIGDIDAFDADALLATLVDGADLHAVGLTWSPDAAAAAAKVQTALGGTAHAVSDVAATELLASGIADLAGYDFLVVCAVEPGATVVATVNARRVTAQRLPSTDAKPPIEPIRAAVHGVRPRPDAIFVLGSGDADAVVAALQDQTGIPVITAAEADFALPRGAALAAARADTVPAAPVMPPRNPRVRVLASVLAAAVVVLVVALSLAVAPRLQPSSPRHPQHSTAAHQTPATPPRAKPTVAPAAQPSMLQPLLEEQPPVYVPPAAPAPPPRIRDRIKEKLPRLNPFR</sequence>
<evidence type="ECO:0000256" key="2">
    <source>
        <dbReference type="SAM" id="Phobius"/>
    </source>
</evidence>
<organism evidence="4 5">
    <name type="scientific">Mycobacterium talmoniae</name>
    <dbReference type="NCBI Taxonomy" id="1858794"/>
    <lineage>
        <taxon>Bacteria</taxon>
        <taxon>Bacillati</taxon>
        <taxon>Actinomycetota</taxon>
        <taxon>Actinomycetes</taxon>
        <taxon>Mycobacteriales</taxon>
        <taxon>Mycobacteriaceae</taxon>
        <taxon>Mycobacterium</taxon>
    </lineage>
</organism>
<feature type="compositionally biased region" description="Basic and acidic residues" evidence="1">
    <location>
        <begin position="304"/>
        <end position="314"/>
    </location>
</feature>
<evidence type="ECO:0000313" key="5">
    <source>
        <dbReference type="Proteomes" id="UP000179734"/>
    </source>
</evidence>
<evidence type="ECO:0000313" key="4">
    <source>
        <dbReference type="EMBL" id="OHV05332.1"/>
    </source>
</evidence>
<evidence type="ECO:0000256" key="1">
    <source>
        <dbReference type="SAM" id="MobiDB-lite"/>
    </source>
</evidence>
<keyword evidence="5" id="KW-1185">Reference proteome</keyword>
<dbReference type="Proteomes" id="UP000179734">
    <property type="component" value="Unassembled WGS sequence"/>
</dbReference>
<evidence type="ECO:0000259" key="3">
    <source>
        <dbReference type="Pfam" id="PF23717"/>
    </source>
</evidence>
<protein>
    <recommendedName>
        <fullName evidence="3">DUF7159 domain-containing protein</fullName>
    </recommendedName>
</protein>
<feature type="compositionally biased region" description="Pro residues" evidence="1">
    <location>
        <begin position="292"/>
        <end position="303"/>
    </location>
</feature>
<accession>A0A1S1NMT4</accession>
<gene>
    <name evidence="4" type="ORF">BKN37_06190</name>
</gene>
<feature type="domain" description="DUF7159" evidence="3">
    <location>
        <begin position="2"/>
        <end position="207"/>
    </location>
</feature>
<dbReference type="Pfam" id="PF23717">
    <property type="entry name" value="DUF7159"/>
    <property type="match status" value="1"/>
</dbReference>
<keyword evidence="2" id="KW-0472">Membrane</keyword>
<dbReference type="InterPro" id="IPR055583">
    <property type="entry name" value="DUF7159"/>
</dbReference>
<keyword evidence="2" id="KW-0812">Transmembrane</keyword>
<feature type="transmembrane region" description="Helical" evidence="2">
    <location>
        <begin position="221"/>
        <end position="242"/>
    </location>
</feature>